<geneLocation type="plasmid" evidence="2">
    <name>pmppla107</name>
</geneLocation>
<organism evidence="1 2">
    <name type="scientific">Pseudomonas amygdali pv. lachrymans str. M301315</name>
    <dbReference type="NCBI Taxonomy" id="629260"/>
    <lineage>
        <taxon>Bacteria</taxon>
        <taxon>Pseudomonadati</taxon>
        <taxon>Pseudomonadota</taxon>
        <taxon>Gammaproteobacteria</taxon>
        <taxon>Pseudomonadales</taxon>
        <taxon>Pseudomonadaceae</taxon>
        <taxon>Pseudomonas</taxon>
        <taxon>Pseudomonas amygdali</taxon>
    </lineage>
</organism>
<sequence>MSPKEGESDMAITKLESRIIALAEHSLRQLQGFTGKALSQQDEWDVDSAFLEATNMVQLALIADNGMTEEATAKLKALEPRIAEAMNSIKKEQSYLASLLKTSPTATTLH</sequence>
<protein>
    <submittedName>
        <fullName evidence="1">Uncharacterized protein</fullName>
    </submittedName>
</protein>
<proteinExistence type="predicted"/>
<dbReference type="EMBL" id="CP031226">
    <property type="protein sequence ID" value="AXH59876.1"/>
    <property type="molecule type" value="Genomic_DNA"/>
</dbReference>
<evidence type="ECO:0000313" key="1">
    <source>
        <dbReference type="EMBL" id="AXH59876.1"/>
    </source>
</evidence>
<dbReference type="AlphaFoldDB" id="A0AAD0PW60"/>
<accession>A0AAD0PW60</accession>
<name>A0AAD0PW60_PSEAV</name>
<gene>
    <name evidence="1" type="ORF">PLA107_032135</name>
</gene>
<keyword evidence="1" id="KW-0614">Plasmid</keyword>
<evidence type="ECO:0000313" key="2">
    <source>
        <dbReference type="Proteomes" id="UP000006426"/>
    </source>
</evidence>
<dbReference type="Proteomes" id="UP000006426">
    <property type="component" value="Plasmid pmppla107"/>
</dbReference>
<reference evidence="1 2" key="1">
    <citation type="journal article" date="2011" name="PLoS Pathog.">
        <title>Dynamic evolution of pathogenicity revealed by sequencing and comparative genomics of 19 Pseudomonas syringae isolates.</title>
        <authorList>
            <person name="Baltrus D.A."/>
            <person name="Nishimura M.T."/>
            <person name="Romanchuk A."/>
            <person name="Chang J.H."/>
            <person name="Mukhtar M.S."/>
            <person name="Cherkis K."/>
            <person name="Roach J."/>
            <person name="Grant S.R."/>
            <person name="Jones C.D."/>
            <person name="Dangl J.L."/>
        </authorList>
    </citation>
    <scope>NUCLEOTIDE SEQUENCE [LARGE SCALE GENOMIC DNA]</scope>
    <source>
        <strain evidence="1 2">M301315</strain>
    </source>
</reference>